<evidence type="ECO:0000313" key="2">
    <source>
        <dbReference type="Proteomes" id="UP000217895"/>
    </source>
</evidence>
<dbReference type="Proteomes" id="UP000217895">
    <property type="component" value="Chromosome"/>
</dbReference>
<dbReference type="AlphaFoldDB" id="A0A1Z4JAG5"/>
<name>A0A1Z4JAG5_LEPBY</name>
<organism evidence="1 2">
    <name type="scientific">Leptolyngbya boryana NIES-2135</name>
    <dbReference type="NCBI Taxonomy" id="1973484"/>
    <lineage>
        <taxon>Bacteria</taxon>
        <taxon>Bacillati</taxon>
        <taxon>Cyanobacteriota</taxon>
        <taxon>Cyanophyceae</taxon>
        <taxon>Leptolyngbyales</taxon>
        <taxon>Leptolyngbyaceae</taxon>
        <taxon>Leptolyngbya group</taxon>
        <taxon>Leptolyngbya</taxon>
    </lineage>
</organism>
<evidence type="ECO:0000313" key="1">
    <source>
        <dbReference type="EMBL" id="BAY53703.1"/>
    </source>
</evidence>
<keyword evidence="2" id="KW-1185">Reference proteome</keyword>
<reference evidence="1 2" key="1">
    <citation type="submission" date="2017-06" db="EMBL/GenBank/DDBJ databases">
        <title>Genome sequencing of cyanobaciteial culture collection at National Institute for Environmental Studies (NIES).</title>
        <authorList>
            <person name="Hirose Y."/>
            <person name="Shimura Y."/>
            <person name="Fujisawa T."/>
            <person name="Nakamura Y."/>
            <person name="Kawachi M."/>
        </authorList>
    </citation>
    <scope>NUCLEOTIDE SEQUENCE [LARGE SCALE GENOMIC DNA]</scope>
    <source>
        <strain evidence="1 2">NIES-2135</strain>
    </source>
</reference>
<protein>
    <submittedName>
        <fullName evidence="1">Uncharacterized protein</fullName>
    </submittedName>
</protein>
<dbReference type="EMBL" id="AP018203">
    <property type="protein sequence ID" value="BAY53703.1"/>
    <property type="molecule type" value="Genomic_DNA"/>
</dbReference>
<accession>A0A1Z4JAG5</accession>
<proteinExistence type="predicted"/>
<sequence>MEDIKEIDADLRAKLDEYVKLKEDAEIHKFLYEKTVAKLLELGQQISEAVAPELTPEKLFISYAIEETHEFPTRGRKRKEPDKDFRYMVANLSPKTDEHGLSMYVSRSIRILSEDESHSRFLQQLLEELERRKSENPDPG</sequence>
<gene>
    <name evidence="1" type="ORF">NIES2135_05130</name>
</gene>